<comment type="similarity">
    <text evidence="5">Belongs to the SDS22 family.</text>
</comment>
<dbReference type="InterPro" id="IPR050576">
    <property type="entry name" value="Cilia_flagella_integrity"/>
</dbReference>
<dbReference type="EMBL" id="HACM01006083">
    <property type="protein sequence ID" value="CRZ06525.1"/>
    <property type="molecule type" value="Transcribed_RNA"/>
</dbReference>
<proteinExistence type="inferred from homology"/>
<organism evidence="6">
    <name type="scientific">Spongospora subterranea</name>
    <dbReference type="NCBI Taxonomy" id="70186"/>
    <lineage>
        <taxon>Eukaryota</taxon>
        <taxon>Sar</taxon>
        <taxon>Rhizaria</taxon>
        <taxon>Endomyxa</taxon>
        <taxon>Phytomyxea</taxon>
        <taxon>Plasmodiophorida</taxon>
        <taxon>Plasmodiophoridae</taxon>
        <taxon>Spongospora</taxon>
    </lineage>
</organism>
<dbReference type="InterPro" id="IPR032675">
    <property type="entry name" value="LRR_dom_sf"/>
</dbReference>
<comment type="subcellular location">
    <subcellularLocation>
        <location evidence="1">Nucleus</location>
    </subcellularLocation>
</comment>
<name>A0A0H5QX50_9EUKA</name>
<dbReference type="GO" id="GO:0005634">
    <property type="term" value="C:nucleus"/>
    <property type="evidence" value="ECO:0007669"/>
    <property type="project" value="UniProtKB-SubCell"/>
</dbReference>
<dbReference type="SMART" id="SM00365">
    <property type="entry name" value="LRR_SD22"/>
    <property type="match status" value="9"/>
</dbReference>
<evidence type="ECO:0008006" key="7">
    <source>
        <dbReference type="Google" id="ProtNLM"/>
    </source>
</evidence>
<keyword evidence="4" id="KW-0539">Nucleus</keyword>
<keyword evidence="3" id="KW-0677">Repeat</keyword>
<dbReference type="SUPFAM" id="SSF52058">
    <property type="entry name" value="L domain-like"/>
    <property type="match status" value="1"/>
</dbReference>
<dbReference type="AlphaFoldDB" id="A0A0H5QX50"/>
<sequence>LSIVRCSPKSANGQQSEVVENGEHRKDCVNKIHEYNGALISMDDDTGFDELNLVSERLTEFPPLSHPPPKALILRQNEISDIPVLRDDIAETIEQLDLYINEIKTIKNLDNFSNLRMLDLSFNQIRHMEGLGGLHTLEQLFLINNKFTSIGSLRGLSSLKLLELGGNRIKAIENLSVLAPTLTSLWLGKNKIEVIENVDSLVHLSILDIQSNRLTEIGEGLKNLSNLQELYLSHNAITSCKGIETLTNLRTLDLGANRIQHISGIARLVLLEELWVSNNLLEDLEEVIEELQSLKCLHTVYLEWNPLCQTDDYRTIVPLRLTTLKQLDAIPLPFSKSYATAT</sequence>
<evidence type="ECO:0000256" key="2">
    <source>
        <dbReference type="ARBA" id="ARBA00022614"/>
    </source>
</evidence>
<dbReference type="SMART" id="SM00369">
    <property type="entry name" value="LRR_TYP"/>
    <property type="match status" value="7"/>
</dbReference>
<dbReference type="Gene3D" id="3.80.10.10">
    <property type="entry name" value="Ribonuclease Inhibitor"/>
    <property type="match status" value="3"/>
</dbReference>
<dbReference type="PANTHER" id="PTHR45973">
    <property type="entry name" value="PROTEIN PHOSPHATASE 1 REGULATORY SUBUNIT SDS22-RELATED"/>
    <property type="match status" value="1"/>
</dbReference>
<dbReference type="PROSITE" id="PS51450">
    <property type="entry name" value="LRR"/>
    <property type="match status" value="8"/>
</dbReference>
<evidence type="ECO:0000313" key="6">
    <source>
        <dbReference type="EMBL" id="CRZ06525.1"/>
    </source>
</evidence>
<dbReference type="Pfam" id="PF13855">
    <property type="entry name" value="LRR_8"/>
    <property type="match status" value="1"/>
</dbReference>
<protein>
    <recommendedName>
        <fullName evidence="7">Protein phosphatase 1 regulatory subunit 7</fullName>
    </recommendedName>
</protein>
<keyword evidence="2" id="KW-0433">Leucine-rich repeat</keyword>
<reference evidence="6" key="1">
    <citation type="submission" date="2015-04" db="EMBL/GenBank/DDBJ databases">
        <title>The genome sequence of the plant pathogenic Rhizarian Plasmodiophora brassicae reveals insights in its biotrophic life cycle and the origin of chitin synthesis.</title>
        <authorList>
            <person name="Schwelm A."/>
            <person name="Fogelqvist J."/>
            <person name="Knaust A."/>
            <person name="Julke S."/>
            <person name="Lilja T."/>
            <person name="Dhandapani V."/>
            <person name="Bonilla-Rosso G."/>
            <person name="Karlsson M."/>
            <person name="Shevchenko A."/>
            <person name="Choi S.R."/>
            <person name="Kim H.G."/>
            <person name="Park J.Y."/>
            <person name="Lim Y.P."/>
            <person name="Ludwig-Muller J."/>
            <person name="Dixelius C."/>
        </authorList>
    </citation>
    <scope>NUCLEOTIDE SEQUENCE</scope>
    <source>
        <tissue evidence="6">Potato root galls</tissue>
    </source>
</reference>
<evidence type="ECO:0000256" key="1">
    <source>
        <dbReference type="ARBA" id="ARBA00004123"/>
    </source>
</evidence>
<dbReference type="InterPro" id="IPR003591">
    <property type="entry name" value="Leu-rich_rpt_typical-subtyp"/>
</dbReference>
<evidence type="ECO:0000256" key="4">
    <source>
        <dbReference type="ARBA" id="ARBA00023242"/>
    </source>
</evidence>
<evidence type="ECO:0000256" key="5">
    <source>
        <dbReference type="ARBA" id="ARBA00023460"/>
    </source>
</evidence>
<dbReference type="InterPro" id="IPR001611">
    <property type="entry name" value="Leu-rich_rpt"/>
</dbReference>
<evidence type="ECO:0000256" key="3">
    <source>
        <dbReference type="ARBA" id="ARBA00022737"/>
    </source>
</evidence>
<accession>A0A0H5QX50</accession>
<dbReference type="PANTHER" id="PTHR45973:SF23">
    <property type="entry name" value="PROTEIN PHOSPHATASE 1 REGULATORY SUBUNIT 7"/>
    <property type="match status" value="1"/>
</dbReference>
<feature type="non-terminal residue" evidence="6">
    <location>
        <position position="1"/>
    </location>
</feature>